<comment type="caution">
    <text evidence="2">The sequence shown here is derived from an EMBL/GenBank/DDBJ whole genome shotgun (WGS) entry which is preliminary data.</text>
</comment>
<sequence length="192" mass="22338">MTNMKQEYFVLNETFVDDEIYIKNDGMNETERETVVEGKIIQRPQDVYEFYYAKKTLKDFVTSEVTTHVVSEKFKAVLDKIGVSGVAFYPAKLMRTPRSKKSFDNYFMMVVESVSAFDYKNSTYTGIEEENYIGTVQKLEVNASKIEGKHIIRLEELLFPIIITQELKEALEQAQVTGTEYMPINNFHFPVY</sequence>
<proteinExistence type="predicted"/>
<evidence type="ECO:0000259" key="1">
    <source>
        <dbReference type="Pfam" id="PF07791"/>
    </source>
</evidence>
<feature type="domain" description="Immunity MXAN-0049 protein" evidence="1">
    <location>
        <begin position="44"/>
        <end position="184"/>
    </location>
</feature>
<dbReference type="InterPro" id="IPR012433">
    <property type="entry name" value="Imm11"/>
</dbReference>
<dbReference type="Proteomes" id="UP000004095">
    <property type="component" value="Unassembled WGS sequence"/>
</dbReference>
<gene>
    <name evidence="2" type="ORF">M23134_04487</name>
</gene>
<keyword evidence="3" id="KW-1185">Reference proteome</keyword>
<dbReference type="Pfam" id="PF07791">
    <property type="entry name" value="Imm11"/>
    <property type="match status" value="1"/>
</dbReference>
<evidence type="ECO:0000313" key="3">
    <source>
        <dbReference type="Proteomes" id="UP000004095"/>
    </source>
</evidence>
<accession>A1ZMA8</accession>
<evidence type="ECO:0000313" key="2">
    <source>
        <dbReference type="EMBL" id="EAY28640.1"/>
    </source>
</evidence>
<dbReference type="EMBL" id="AAWS01000015">
    <property type="protein sequence ID" value="EAY28640.1"/>
    <property type="molecule type" value="Genomic_DNA"/>
</dbReference>
<organism evidence="2 3">
    <name type="scientific">Microscilla marina ATCC 23134</name>
    <dbReference type="NCBI Taxonomy" id="313606"/>
    <lineage>
        <taxon>Bacteria</taxon>
        <taxon>Pseudomonadati</taxon>
        <taxon>Bacteroidota</taxon>
        <taxon>Cytophagia</taxon>
        <taxon>Cytophagales</taxon>
        <taxon>Microscillaceae</taxon>
        <taxon>Microscilla</taxon>
    </lineage>
</organism>
<reference evidence="2 3" key="1">
    <citation type="submission" date="2007-01" db="EMBL/GenBank/DDBJ databases">
        <authorList>
            <person name="Haygood M."/>
            <person name="Podell S."/>
            <person name="Anderson C."/>
            <person name="Hopkinson B."/>
            <person name="Roe K."/>
            <person name="Barbeau K."/>
            <person name="Gaasterland T."/>
            <person name="Ferriera S."/>
            <person name="Johnson J."/>
            <person name="Kravitz S."/>
            <person name="Beeson K."/>
            <person name="Sutton G."/>
            <person name="Rogers Y.-H."/>
            <person name="Friedman R."/>
            <person name="Frazier M."/>
            <person name="Venter J.C."/>
        </authorList>
    </citation>
    <scope>NUCLEOTIDE SEQUENCE [LARGE SCALE GENOMIC DNA]</scope>
    <source>
        <strain evidence="2 3">ATCC 23134</strain>
    </source>
</reference>
<protein>
    <recommendedName>
        <fullName evidence="1">Immunity MXAN-0049 protein domain-containing protein</fullName>
    </recommendedName>
</protein>
<name>A1ZMA8_MICM2</name>
<dbReference type="AlphaFoldDB" id="A1ZMA8"/>